<feature type="compositionally biased region" description="Basic residues" evidence="1">
    <location>
        <begin position="112"/>
        <end position="126"/>
    </location>
</feature>
<proteinExistence type="predicted"/>
<organism evidence="2 3">
    <name type="scientific">Diversispora epigaea</name>
    <dbReference type="NCBI Taxonomy" id="1348612"/>
    <lineage>
        <taxon>Eukaryota</taxon>
        <taxon>Fungi</taxon>
        <taxon>Fungi incertae sedis</taxon>
        <taxon>Mucoromycota</taxon>
        <taxon>Glomeromycotina</taxon>
        <taxon>Glomeromycetes</taxon>
        <taxon>Diversisporales</taxon>
        <taxon>Diversisporaceae</taxon>
        <taxon>Diversispora</taxon>
    </lineage>
</organism>
<feature type="compositionally biased region" description="Polar residues" evidence="1">
    <location>
        <begin position="135"/>
        <end position="156"/>
    </location>
</feature>
<dbReference type="EMBL" id="PQFF01000009">
    <property type="protein sequence ID" value="RHZ89743.1"/>
    <property type="molecule type" value="Genomic_DNA"/>
</dbReference>
<dbReference type="OrthoDB" id="2393189at2759"/>
<name>A0A397JXY4_9GLOM</name>
<feature type="compositionally biased region" description="Low complexity" evidence="1">
    <location>
        <begin position="729"/>
        <end position="740"/>
    </location>
</feature>
<feature type="region of interest" description="Disordered" evidence="1">
    <location>
        <begin position="923"/>
        <end position="963"/>
    </location>
</feature>
<feature type="compositionally biased region" description="Low complexity" evidence="1">
    <location>
        <begin position="756"/>
        <end position="801"/>
    </location>
</feature>
<feature type="compositionally biased region" description="Polar residues" evidence="1">
    <location>
        <begin position="710"/>
        <end position="728"/>
    </location>
</feature>
<reference evidence="2 3" key="1">
    <citation type="submission" date="2018-08" db="EMBL/GenBank/DDBJ databases">
        <title>Genome and evolution of the arbuscular mycorrhizal fungus Diversispora epigaea (formerly Glomus versiforme) and its bacterial endosymbionts.</title>
        <authorList>
            <person name="Sun X."/>
            <person name="Fei Z."/>
            <person name="Harrison M."/>
        </authorList>
    </citation>
    <scope>NUCLEOTIDE SEQUENCE [LARGE SCALE GENOMIC DNA]</scope>
    <source>
        <strain evidence="2 3">IT104</strain>
    </source>
</reference>
<feature type="region of interest" description="Disordered" evidence="1">
    <location>
        <begin position="194"/>
        <end position="222"/>
    </location>
</feature>
<dbReference type="Gene3D" id="1.10.287.1490">
    <property type="match status" value="1"/>
</dbReference>
<accession>A0A397JXY4</accession>
<dbReference type="PANTHER" id="PTHR45615">
    <property type="entry name" value="MYOSIN HEAVY CHAIN, NON-MUSCLE"/>
    <property type="match status" value="1"/>
</dbReference>
<evidence type="ECO:0000313" key="3">
    <source>
        <dbReference type="Proteomes" id="UP000266861"/>
    </source>
</evidence>
<feature type="region of interest" description="Disordered" evidence="1">
    <location>
        <begin position="1"/>
        <end position="69"/>
    </location>
</feature>
<dbReference type="PANTHER" id="PTHR45615:SF80">
    <property type="entry name" value="GRIP DOMAIN-CONTAINING PROTEIN"/>
    <property type="match status" value="1"/>
</dbReference>
<dbReference type="AlphaFoldDB" id="A0A397JXY4"/>
<evidence type="ECO:0000256" key="1">
    <source>
        <dbReference type="SAM" id="MobiDB-lite"/>
    </source>
</evidence>
<gene>
    <name evidence="2" type="ORF">Glove_11g69</name>
</gene>
<dbReference type="STRING" id="1348612.A0A397JXY4"/>
<evidence type="ECO:0000313" key="2">
    <source>
        <dbReference type="EMBL" id="RHZ89743.1"/>
    </source>
</evidence>
<comment type="caution">
    <text evidence="2">The sequence shown here is derived from an EMBL/GenBank/DDBJ whole genome shotgun (WGS) entry which is preliminary data.</text>
</comment>
<feature type="region of interest" description="Disordered" evidence="1">
    <location>
        <begin position="110"/>
        <end position="156"/>
    </location>
</feature>
<feature type="compositionally biased region" description="Low complexity" evidence="1">
    <location>
        <begin position="194"/>
        <end position="210"/>
    </location>
</feature>
<keyword evidence="3" id="KW-1185">Reference proteome</keyword>
<dbReference type="Proteomes" id="UP000266861">
    <property type="component" value="Unassembled WGS sequence"/>
</dbReference>
<feature type="region of interest" description="Disordered" evidence="1">
    <location>
        <begin position="698"/>
        <end position="849"/>
    </location>
</feature>
<protein>
    <submittedName>
        <fullName evidence="2">Uncharacterized protein</fullName>
    </submittedName>
</protein>
<feature type="compositionally biased region" description="Polar residues" evidence="1">
    <location>
        <begin position="802"/>
        <end position="818"/>
    </location>
</feature>
<feature type="compositionally biased region" description="Basic and acidic residues" evidence="1">
    <location>
        <begin position="8"/>
        <end position="32"/>
    </location>
</feature>
<sequence length="963" mass="109699">MLLFNNNNEHKYKSVESNKESRVVEDDKRENGDNSIIRTHSRPPTPAKKSSPPMSTRTRRHSFISPEEKHFSSAKGISYNMHPTKVVTTADAAAVLAASLAPLAPHLNYDKKSHHQHQHQSHSHHKYTSEEKSLKSPQKTLKRSISFNHSNRPVSPRQTNIDVAEVLATTVSFLRENNRKLDWVSDEFRNDGFSSDNDSYLSDDSTDSCSNPDSYNNSESNKELVSDLKSLSFELESVKRRYREQINGKDQLIEGFKHTLKQFEIDNQRKDDQIAEQMKRIEKDKRKRDQLKIQLDASRSAIAELAEQRQKLLVSIDVDQVKILEQELENKNKTINDLGDQIARNTKDLDEKEKLLNEQLQKYETLEAQLKDNQNQLNILSKKETEVTEKDSLIESLNIRLDTSQKVIAELREKHAPHDLLRQLRQKDYIIDNLTQRVENIDADMKDRDDEIESLSVSLETQTKKAEKLKEQNSQIEPLKKSVEESEERILDIQQQLSQKERTLADLERRYKEASRNSLDGMDRLRAQDQTISNLRRDILQLRQALTAQAAEVREKDRLLSSLRDETVHVRSNYQGLINAINEKDQRITQFEQLLENLKKEVKPEPTEKEVKTNSKNEVRLNALQKVLTNKIETCRDYEKKILDFEKEIEDLKKMIDESTTSNSEKENRMTRLVKMNRQLKDEVTELKQKMEAKEQELITIKSRIPMPTSGKSPASSVRSLNKTPKSRVSSMYSVSGGESSSDETANGSRIRKNPSLSGLSSVSTTSTRRLSDNTRPALTRTRSSASTSSSSSSIQSARRSNLSTLPKTRTPPSQSTVDVLKKKRDSTITPKKEPSPINRSAVNQRKRDMVVLNTMLSGVSSDRKNKTSPLATQKNVNTKSGVAKKKLTDIVSSDSEREVKSGLSKKPSNDLTTIMEKFCKSDDSTAKGTRSKAIKVSKPPTSPVKTRTSLVRPLPSKKPPTV</sequence>